<feature type="transmembrane region" description="Helical" evidence="1">
    <location>
        <begin position="276"/>
        <end position="300"/>
    </location>
</feature>
<sequence length="328" mass="32940">MKRYIAVVWISEFIIRNAAYLGQLFRSQRSLLVVIGATLAGVAYPALAAPIEPLLPAFVAGLVFTAFYGFSLGDTTVRSVSVPVIGSLVCLYLLVPITLYPIAAATLSGELLLGVLVVLSAPVAAGSSIIWTRLGGGNTLSATVTVLASMLLAPLAMPSLISLFADSGVDVAAADLVVELGAIVLVAGLLASFVPADAVSDDQLDTFSVATIGALIYASVGSSPLSVEPIQLAVVAGIAIAALGLSAAVAAGLYARGVRSDDCITVLFSGSMKNMSVAVMIGAVLGGGTIVAAITAFHVVQQVVSSSIVGRLGPAGGSEPVATTQPGD</sequence>
<feature type="transmembrane region" description="Helical" evidence="1">
    <location>
        <begin position="84"/>
        <end position="105"/>
    </location>
</feature>
<proteinExistence type="predicted"/>
<name>L0K4R9_9EURY</name>
<dbReference type="KEGG" id="nou:Natoc_3627"/>
<dbReference type="GeneID" id="14402394"/>
<evidence type="ECO:0000313" key="2">
    <source>
        <dbReference type="EMBL" id="AGB39344.1"/>
    </source>
</evidence>
<dbReference type="PANTHER" id="PTHR18640:SF5">
    <property type="entry name" value="SODIUM_BILE ACID COTRANSPORTER 7"/>
    <property type="match status" value="1"/>
</dbReference>
<dbReference type="EMBL" id="CP003929">
    <property type="protein sequence ID" value="AGB39344.1"/>
    <property type="molecule type" value="Genomic_DNA"/>
</dbReference>
<dbReference type="STRING" id="694430.Natoc_3627"/>
<reference evidence="2 3" key="1">
    <citation type="submission" date="2012-11" db="EMBL/GenBank/DDBJ databases">
        <title>FINISHED of Natronococcus occultus SP4, DSM 3396.</title>
        <authorList>
            <consortium name="DOE Joint Genome Institute"/>
            <person name="Eisen J."/>
            <person name="Huntemann M."/>
            <person name="Wei C.-L."/>
            <person name="Han J."/>
            <person name="Detter J.C."/>
            <person name="Han C."/>
            <person name="Tapia R."/>
            <person name="Chen A."/>
            <person name="Kyrpides N."/>
            <person name="Mavromatis K."/>
            <person name="Markowitz V."/>
            <person name="Szeto E."/>
            <person name="Ivanova N."/>
            <person name="Mikhailova N."/>
            <person name="Ovchinnikova G."/>
            <person name="Pagani I."/>
            <person name="Pati A."/>
            <person name="Goodwin L."/>
            <person name="Nordberg H.P."/>
            <person name="Cantor M.N."/>
            <person name="Hua S.X."/>
            <person name="Woyke T."/>
            <person name="Eisen J."/>
            <person name="Klenk H.-P."/>
            <person name="Klenk H.-P."/>
        </authorList>
    </citation>
    <scope>NUCLEOTIDE SEQUENCE [LARGE SCALE GENOMIC DNA]</scope>
    <source>
        <strain evidence="2 3">SP4</strain>
    </source>
</reference>
<keyword evidence="1" id="KW-0812">Transmembrane</keyword>
<dbReference type="InterPro" id="IPR038770">
    <property type="entry name" value="Na+/solute_symporter_sf"/>
</dbReference>
<feature type="transmembrane region" description="Helical" evidence="1">
    <location>
        <begin position="206"/>
        <end position="226"/>
    </location>
</feature>
<evidence type="ECO:0000256" key="1">
    <source>
        <dbReference type="SAM" id="Phobius"/>
    </source>
</evidence>
<dbReference type="AlphaFoldDB" id="L0K4R9"/>
<evidence type="ECO:0000313" key="3">
    <source>
        <dbReference type="Proteomes" id="UP000010878"/>
    </source>
</evidence>
<organism evidence="2 3">
    <name type="scientific">Natronococcus occultus SP4</name>
    <dbReference type="NCBI Taxonomy" id="694430"/>
    <lineage>
        <taxon>Archaea</taxon>
        <taxon>Methanobacteriati</taxon>
        <taxon>Methanobacteriota</taxon>
        <taxon>Stenosarchaea group</taxon>
        <taxon>Halobacteria</taxon>
        <taxon>Halobacteriales</taxon>
        <taxon>Natrialbaceae</taxon>
        <taxon>Natronococcus</taxon>
    </lineage>
</organism>
<dbReference type="Pfam" id="PF13593">
    <property type="entry name" value="SBF_like"/>
    <property type="match status" value="1"/>
</dbReference>
<feature type="transmembrane region" description="Helical" evidence="1">
    <location>
        <begin position="171"/>
        <end position="194"/>
    </location>
</feature>
<feature type="transmembrane region" description="Helical" evidence="1">
    <location>
        <begin position="30"/>
        <end position="48"/>
    </location>
</feature>
<dbReference type="Proteomes" id="UP000010878">
    <property type="component" value="Chromosome"/>
</dbReference>
<feature type="transmembrane region" description="Helical" evidence="1">
    <location>
        <begin position="232"/>
        <end position="255"/>
    </location>
</feature>
<gene>
    <name evidence="2" type="ORF">Natoc_3627</name>
</gene>
<dbReference type="InterPro" id="IPR016833">
    <property type="entry name" value="Put_Na-Bile_cotransptr"/>
</dbReference>
<accession>L0K4R9</accession>
<feature type="transmembrane region" description="Helical" evidence="1">
    <location>
        <begin position="144"/>
        <end position="165"/>
    </location>
</feature>
<dbReference type="PANTHER" id="PTHR18640">
    <property type="entry name" value="SOLUTE CARRIER FAMILY 10 MEMBER 7"/>
    <property type="match status" value="1"/>
</dbReference>
<keyword evidence="1" id="KW-0472">Membrane</keyword>
<feature type="transmembrane region" description="Helical" evidence="1">
    <location>
        <begin position="54"/>
        <end position="72"/>
    </location>
</feature>
<dbReference type="RefSeq" id="WP_015322778.1">
    <property type="nucleotide sequence ID" value="NC_019974.1"/>
</dbReference>
<dbReference type="Gene3D" id="1.20.1530.20">
    <property type="match status" value="1"/>
</dbReference>
<protein>
    <submittedName>
        <fullName evidence="2">Putative Na+-dependent transporter</fullName>
    </submittedName>
</protein>
<keyword evidence="3" id="KW-1185">Reference proteome</keyword>
<dbReference type="GO" id="GO:0005886">
    <property type="term" value="C:plasma membrane"/>
    <property type="evidence" value="ECO:0007669"/>
    <property type="project" value="TreeGrafter"/>
</dbReference>
<keyword evidence="1" id="KW-1133">Transmembrane helix</keyword>
<dbReference type="HOGENOM" id="CLU_810391_0_0_2"/>
<feature type="transmembrane region" description="Helical" evidence="1">
    <location>
        <begin position="111"/>
        <end position="132"/>
    </location>
</feature>
<dbReference type="eggNOG" id="arCOG02191">
    <property type="taxonomic scope" value="Archaea"/>
</dbReference>